<evidence type="ECO:0000313" key="1">
    <source>
        <dbReference type="EMBL" id="KAF4659115.1"/>
    </source>
</evidence>
<organism evidence="2 4">
    <name type="scientific">Perkinsus olseni</name>
    <name type="common">Perkinsus atlanticus</name>
    <dbReference type="NCBI Taxonomy" id="32597"/>
    <lineage>
        <taxon>Eukaryota</taxon>
        <taxon>Sar</taxon>
        <taxon>Alveolata</taxon>
        <taxon>Perkinsozoa</taxon>
        <taxon>Perkinsea</taxon>
        <taxon>Perkinsida</taxon>
        <taxon>Perkinsidae</taxon>
        <taxon>Perkinsus</taxon>
    </lineage>
</organism>
<gene>
    <name evidence="2" type="ORF">FOL46_004618</name>
    <name evidence="1" type="ORF">FOZ61_004991</name>
</gene>
<dbReference type="Proteomes" id="UP000570595">
    <property type="component" value="Unassembled WGS sequence"/>
</dbReference>
<dbReference type="PANTHER" id="PTHR40237">
    <property type="entry name" value="LD44813P"/>
    <property type="match status" value="1"/>
</dbReference>
<name>A0A7J6LY04_PEROL</name>
<comment type="caution">
    <text evidence="2">The sequence shown here is derived from an EMBL/GenBank/DDBJ whole genome shotgun (WGS) entry which is preliminary data.</text>
</comment>
<dbReference type="EMBL" id="JABANN010000281">
    <property type="protein sequence ID" value="KAF4663701.1"/>
    <property type="molecule type" value="Genomic_DNA"/>
</dbReference>
<dbReference type="SUPFAM" id="SSF57850">
    <property type="entry name" value="RING/U-box"/>
    <property type="match status" value="1"/>
</dbReference>
<accession>A0A7J6LY04</accession>
<evidence type="ECO:0008006" key="5">
    <source>
        <dbReference type="Google" id="ProtNLM"/>
    </source>
</evidence>
<sequence length="428" mass="48751">MHSSSVRSELSFIRLLFLMHLEDDLSAIRKSMDDRANAGDIIIALNRDFIKLHVVATEFREAILSLQFPLEGVRYPDAPAIVDVSSTHLSAVACGKLSKMVDRVAQEHAKKGEDHVLLCIKLFRDVMRKSILLPCMEELDLLRKDILKEGDEMKLVDSKGKIHLTIHEGAMCVKFDLKVPAEYPYEPVAVTMVNSTFAPHLNEMFFGQAQDFCRRCTKGQTLSTSLRSSDPAKPSKSVVKLSLAQYKHDVAFLKERKEKAAHVTNKVGRRAVRYFEKTEWAAELEKEQKQAALEKAMSQHKQPPPILSVYPVTEFLTAKFIHLVPNMKCSSCGKRVLANIVSDDQTTPSEDTAERAYCGHWFHGSCLDKLMTTPPFGMSCPDKDCGWRIYHNKYTRDQKFLEKQWAMAEARKRELEDVMDFARDIDRL</sequence>
<dbReference type="EMBL" id="JABAHT010000281">
    <property type="protein sequence ID" value="KAF4659115.1"/>
    <property type="molecule type" value="Genomic_DNA"/>
</dbReference>
<evidence type="ECO:0000313" key="3">
    <source>
        <dbReference type="Proteomes" id="UP000570595"/>
    </source>
</evidence>
<evidence type="ECO:0000313" key="2">
    <source>
        <dbReference type="EMBL" id="KAF4663701.1"/>
    </source>
</evidence>
<evidence type="ECO:0000313" key="4">
    <source>
        <dbReference type="Proteomes" id="UP000572268"/>
    </source>
</evidence>
<dbReference type="AlphaFoldDB" id="A0A7J6LY04"/>
<reference evidence="3 4" key="1">
    <citation type="submission" date="2020-04" db="EMBL/GenBank/DDBJ databases">
        <title>Perkinsus olseni comparative genomics.</title>
        <authorList>
            <person name="Bogema D.R."/>
        </authorList>
    </citation>
    <scope>NUCLEOTIDE SEQUENCE [LARGE SCALE GENOMIC DNA]</scope>
    <source>
        <strain evidence="1">ATCC PRA-179</strain>
        <strain evidence="2">ATCC PRA-31</strain>
    </source>
</reference>
<dbReference type="OrthoDB" id="431779at2759"/>
<protein>
    <recommendedName>
        <fullName evidence="5">RWD domain-containing protein</fullName>
    </recommendedName>
</protein>
<dbReference type="Proteomes" id="UP000572268">
    <property type="component" value="Unassembled WGS sequence"/>
</dbReference>
<dbReference type="PANTHER" id="PTHR40237:SF1">
    <property type="entry name" value="LD44813P"/>
    <property type="match status" value="1"/>
</dbReference>
<proteinExistence type="predicted"/>